<keyword evidence="3" id="KW-0509">mRNA transport</keyword>
<reference evidence="9 10" key="1">
    <citation type="journal article" date="2014" name="Agronomy (Basel)">
        <title>A Draft Genome Sequence for Ensete ventricosum, the Drought-Tolerant Tree Against Hunger.</title>
        <authorList>
            <person name="Harrison J."/>
            <person name="Moore K.A."/>
            <person name="Paszkiewicz K."/>
            <person name="Jones T."/>
            <person name="Grant M."/>
            <person name="Ambacheew D."/>
            <person name="Muzemil S."/>
            <person name="Studholme D.J."/>
        </authorList>
    </citation>
    <scope>NUCLEOTIDE SEQUENCE [LARGE SCALE GENOMIC DNA]</scope>
</reference>
<dbReference type="GO" id="GO:0017056">
    <property type="term" value="F:structural constituent of nuclear pore"/>
    <property type="evidence" value="ECO:0007669"/>
    <property type="project" value="InterPro"/>
</dbReference>
<keyword evidence="4" id="KW-0653">Protein transport</keyword>
<evidence type="ECO:0000256" key="8">
    <source>
        <dbReference type="SAM" id="MobiDB-lite"/>
    </source>
</evidence>
<name>A0A427B4X6_ENSVE</name>
<dbReference type="PANTHER" id="PTHR13257">
    <property type="entry name" value="NUCLEOPORIN NUP84-RELATED"/>
    <property type="match status" value="1"/>
</dbReference>
<evidence type="ECO:0000313" key="10">
    <source>
        <dbReference type="Proteomes" id="UP000287651"/>
    </source>
</evidence>
<evidence type="ECO:0000256" key="2">
    <source>
        <dbReference type="ARBA" id="ARBA00022448"/>
    </source>
</evidence>
<dbReference type="PANTHER" id="PTHR13257:SF0">
    <property type="entry name" value="NUCLEAR PORE COMPLEX PROTEIN NUP88"/>
    <property type="match status" value="1"/>
</dbReference>
<evidence type="ECO:0000256" key="3">
    <source>
        <dbReference type="ARBA" id="ARBA00022816"/>
    </source>
</evidence>
<keyword evidence="7" id="KW-0539">Nucleus</keyword>
<protein>
    <submittedName>
        <fullName evidence="9">Uncharacterized protein</fullName>
    </submittedName>
</protein>
<dbReference type="GO" id="GO:0006406">
    <property type="term" value="P:mRNA export from nucleus"/>
    <property type="evidence" value="ECO:0007669"/>
    <property type="project" value="TreeGrafter"/>
</dbReference>
<dbReference type="InterPro" id="IPR037700">
    <property type="entry name" value="NUP88/NUP82"/>
</dbReference>
<evidence type="ECO:0000313" key="9">
    <source>
        <dbReference type="EMBL" id="RRT83529.1"/>
    </source>
</evidence>
<accession>A0A427B4X6</accession>
<dbReference type="GO" id="GO:0006606">
    <property type="term" value="P:protein import into nucleus"/>
    <property type="evidence" value="ECO:0007669"/>
    <property type="project" value="TreeGrafter"/>
</dbReference>
<dbReference type="GO" id="GO:0000055">
    <property type="term" value="P:ribosomal large subunit export from nucleus"/>
    <property type="evidence" value="ECO:0007669"/>
    <property type="project" value="InterPro"/>
</dbReference>
<comment type="subcellular location">
    <subcellularLocation>
        <location evidence="1">Nucleus</location>
        <location evidence="1">Nuclear pore complex</location>
    </subcellularLocation>
</comment>
<evidence type="ECO:0000256" key="4">
    <source>
        <dbReference type="ARBA" id="ARBA00022927"/>
    </source>
</evidence>
<dbReference type="GO" id="GO:0000056">
    <property type="term" value="P:ribosomal small subunit export from nucleus"/>
    <property type="evidence" value="ECO:0007669"/>
    <property type="project" value="InterPro"/>
</dbReference>
<gene>
    <name evidence="9" type="ORF">B296_00017406</name>
</gene>
<dbReference type="EMBL" id="AMZH03000476">
    <property type="protein sequence ID" value="RRT83529.1"/>
    <property type="molecule type" value="Genomic_DNA"/>
</dbReference>
<evidence type="ECO:0000256" key="1">
    <source>
        <dbReference type="ARBA" id="ARBA00004567"/>
    </source>
</evidence>
<comment type="caution">
    <text evidence="9">The sequence shown here is derived from an EMBL/GenBank/DDBJ whole genome shotgun (WGS) entry which is preliminary data.</text>
</comment>
<dbReference type="GO" id="GO:0005643">
    <property type="term" value="C:nuclear pore"/>
    <property type="evidence" value="ECO:0007669"/>
    <property type="project" value="UniProtKB-SubCell"/>
</dbReference>
<sequence>MTRIAAPDDDDGSGSLPPSTPPPPSAAAKKDAFLLMTPGRHSVSSSTYEGGARYAPFPPTPPSVDSAKRSPLQWVPLDKHPFFSSTQSSGKSPRDSRRSSNLLAWDATSSLLYAWDPVARCVLRLSLRFRDADPHSSPSSSPSSAVLEAAIPPEVVTSPSPPTYIRIHLPLNPF</sequence>
<keyword evidence="2" id="KW-0813">Transport</keyword>
<organism evidence="9 10">
    <name type="scientific">Ensete ventricosum</name>
    <name type="common">Abyssinian banana</name>
    <name type="synonym">Musa ensete</name>
    <dbReference type="NCBI Taxonomy" id="4639"/>
    <lineage>
        <taxon>Eukaryota</taxon>
        <taxon>Viridiplantae</taxon>
        <taxon>Streptophyta</taxon>
        <taxon>Embryophyta</taxon>
        <taxon>Tracheophyta</taxon>
        <taxon>Spermatophyta</taxon>
        <taxon>Magnoliopsida</taxon>
        <taxon>Liliopsida</taxon>
        <taxon>Zingiberales</taxon>
        <taxon>Musaceae</taxon>
        <taxon>Ensete</taxon>
    </lineage>
</organism>
<dbReference type="Proteomes" id="UP000287651">
    <property type="component" value="Unassembled WGS sequence"/>
</dbReference>
<proteinExistence type="predicted"/>
<evidence type="ECO:0000256" key="5">
    <source>
        <dbReference type="ARBA" id="ARBA00023010"/>
    </source>
</evidence>
<evidence type="ECO:0000256" key="7">
    <source>
        <dbReference type="ARBA" id="ARBA00023242"/>
    </source>
</evidence>
<dbReference type="AlphaFoldDB" id="A0A427B4X6"/>
<feature type="region of interest" description="Disordered" evidence="8">
    <location>
        <begin position="1"/>
        <end position="100"/>
    </location>
</feature>
<evidence type="ECO:0000256" key="6">
    <source>
        <dbReference type="ARBA" id="ARBA00023132"/>
    </source>
</evidence>
<keyword evidence="6" id="KW-0906">Nuclear pore complex</keyword>
<keyword evidence="5" id="KW-0811">Translocation</keyword>